<dbReference type="CDD" id="cd01959">
    <property type="entry name" value="nsLTP2"/>
    <property type="match status" value="1"/>
</dbReference>
<dbReference type="Gene3D" id="1.10.110.10">
    <property type="entry name" value="Plant lipid-transfer and hydrophobic proteins"/>
    <property type="match status" value="1"/>
</dbReference>
<keyword evidence="3" id="KW-0732">Signal</keyword>
<dbReference type="InterPro" id="IPR033872">
    <property type="entry name" value="nsLTP2"/>
</dbReference>
<keyword evidence="2" id="KW-0446">Lipid-binding</keyword>
<dbReference type="GO" id="GO:0008289">
    <property type="term" value="F:lipid binding"/>
    <property type="evidence" value="ECO:0007669"/>
    <property type="project" value="UniProtKB-KW"/>
</dbReference>
<evidence type="ECO:0000256" key="2">
    <source>
        <dbReference type="ARBA" id="ARBA00023121"/>
    </source>
</evidence>
<dbReference type="InterPro" id="IPR036312">
    <property type="entry name" value="Bifun_inhib/LTP/seed_sf"/>
</dbReference>
<feature type="signal peptide" evidence="3">
    <location>
        <begin position="1"/>
        <end position="21"/>
    </location>
</feature>
<name>A0AAN9SDK8_PSOTE</name>
<evidence type="ECO:0000256" key="1">
    <source>
        <dbReference type="ARBA" id="ARBA00022448"/>
    </source>
</evidence>
<organism evidence="5 6">
    <name type="scientific">Psophocarpus tetragonolobus</name>
    <name type="common">Winged bean</name>
    <name type="synonym">Dolichos tetragonolobus</name>
    <dbReference type="NCBI Taxonomy" id="3891"/>
    <lineage>
        <taxon>Eukaryota</taxon>
        <taxon>Viridiplantae</taxon>
        <taxon>Streptophyta</taxon>
        <taxon>Embryophyta</taxon>
        <taxon>Tracheophyta</taxon>
        <taxon>Spermatophyta</taxon>
        <taxon>Magnoliopsida</taxon>
        <taxon>eudicotyledons</taxon>
        <taxon>Gunneridae</taxon>
        <taxon>Pentapetalae</taxon>
        <taxon>rosids</taxon>
        <taxon>fabids</taxon>
        <taxon>Fabales</taxon>
        <taxon>Fabaceae</taxon>
        <taxon>Papilionoideae</taxon>
        <taxon>50 kb inversion clade</taxon>
        <taxon>NPAAA clade</taxon>
        <taxon>indigoferoid/millettioid clade</taxon>
        <taxon>Phaseoleae</taxon>
        <taxon>Psophocarpus</taxon>
    </lineage>
</organism>
<evidence type="ECO:0000313" key="6">
    <source>
        <dbReference type="Proteomes" id="UP001386955"/>
    </source>
</evidence>
<keyword evidence="1" id="KW-0813">Transport</keyword>
<dbReference type="PANTHER" id="PTHR33214">
    <property type="entry name" value="BIFUNCTIONAL INHIBITOR/LIPID-TRANSFER PROTEIN/SEED STORAGE 2S ALBUMIN SUPERFAMILY PROTEIN"/>
    <property type="match status" value="1"/>
</dbReference>
<dbReference type="Pfam" id="PF14368">
    <property type="entry name" value="LTP_2"/>
    <property type="match status" value="1"/>
</dbReference>
<feature type="chain" id="PRO_5042889831" description="Bifunctional inhibitor/plant lipid transfer protein/seed storage helical domain-containing protein" evidence="3">
    <location>
        <begin position="22"/>
        <end position="104"/>
    </location>
</feature>
<dbReference type="SUPFAM" id="SSF47699">
    <property type="entry name" value="Bifunctional inhibitor/lipid-transfer protein/seed storage 2S albumin"/>
    <property type="match status" value="1"/>
</dbReference>
<dbReference type="Proteomes" id="UP001386955">
    <property type="component" value="Unassembled WGS sequence"/>
</dbReference>
<gene>
    <name evidence="5" type="ORF">VNO78_21614</name>
</gene>
<reference evidence="5 6" key="1">
    <citation type="submission" date="2024-01" db="EMBL/GenBank/DDBJ databases">
        <title>The genomes of 5 underutilized Papilionoideae crops provide insights into root nodulation and disease resistanc.</title>
        <authorList>
            <person name="Jiang F."/>
        </authorList>
    </citation>
    <scope>NUCLEOTIDE SEQUENCE [LARGE SCALE GENOMIC DNA]</scope>
    <source>
        <strain evidence="5">DUOXIRENSHENG_FW03</strain>
        <tissue evidence="5">Leaves</tissue>
    </source>
</reference>
<protein>
    <recommendedName>
        <fullName evidence="4">Bifunctional inhibitor/plant lipid transfer protein/seed storage helical domain-containing protein</fullName>
    </recommendedName>
</protein>
<comment type="caution">
    <text evidence="5">The sequence shown here is derived from an EMBL/GenBank/DDBJ whole genome shotgun (WGS) entry which is preliminary data.</text>
</comment>
<dbReference type="GO" id="GO:0006869">
    <property type="term" value="P:lipid transport"/>
    <property type="evidence" value="ECO:0007669"/>
    <property type="project" value="InterPro"/>
</dbReference>
<dbReference type="EMBL" id="JAYMYS010000005">
    <property type="protein sequence ID" value="KAK7393140.1"/>
    <property type="molecule type" value="Genomic_DNA"/>
</dbReference>
<proteinExistence type="predicted"/>
<dbReference type="AlphaFoldDB" id="A0AAN9SDK8"/>
<evidence type="ECO:0000259" key="4">
    <source>
        <dbReference type="Pfam" id="PF14368"/>
    </source>
</evidence>
<dbReference type="InterPro" id="IPR016140">
    <property type="entry name" value="Bifunc_inhib/LTP/seed_store"/>
</dbReference>
<sequence>MKIPFPCMMLFIMLSLLIVEGEVSVVPAPAPTPESCICNVMELVPCANAYTTSTPPSPQCCERLKEQQPCICQYMNDPTIRTLINTPNAKMVSDFCGSPMPNNC</sequence>
<feature type="domain" description="Bifunctional inhibitor/plant lipid transfer protein/seed storage helical" evidence="4">
    <location>
        <begin position="26"/>
        <end position="100"/>
    </location>
</feature>
<keyword evidence="6" id="KW-1185">Reference proteome</keyword>
<dbReference type="PANTHER" id="PTHR33214:SF69">
    <property type="entry name" value="BIFUNCTIONAL INHIBITOR_LIPID-TRANSFER PROTEIN_SEED STORAGE 2S ALBUMIN SUPERFAMILY PROTEIN"/>
    <property type="match status" value="1"/>
</dbReference>
<accession>A0AAN9SDK8</accession>
<evidence type="ECO:0000256" key="3">
    <source>
        <dbReference type="SAM" id="SignalP"/>
    </source>
</evidence>
<evidence type="ECO:0000313" key="5">
    <source>
        <dbReference type="EMBL" id="KAK7393140.1"/>
    </source>
</evidence>